<dbReference type="PROSITE" id="PS51257">
    <property type="entry name" value="PROKAR_LIPOPROTEIN"/>
    <property type="match status" value="1"/>
</dbReference>
<evidence type="ECO:0000256" key="1">
    <source>
        <dbReference type="ARBA" id="ARBA00009023"/>
    </source>
</evidence>
<dbReference type="PANTHER" id="PTHR33376">
    <property type="match status" value="1"/>
</dbReference>
<dbReference type="Pfam" id="PF03480">
    <property type="entry name" value="DctP"/>
    <property type="match status" value="1"/>
</dbReference>
<evidence type="ECO:0000313" key="5">
    <source>
        <dbReference type="EMBL" id="STZ62136.1"/>
    </source>
</evidence>
<evidence type="ECO:0000256" key="2">
    <source>
        <dbReference type="ARBA" id="ARBA00022448"/>
    </source>
</evidence>
<sequence>MKRKVLTGLIAGAVTVCVVTACGGSGGDDGSTTLTLGSAAAPTNAMTPAAEQFKEAVESGTDGRVRVTLQLNGVVGDEFTMSESIQRGTLDMGIISDFGLSGVEPAVSVAGLPYLFTDMDQVKEHYYNGFLGEYSAGKLAEHGIRVLAWGDNSFRALSNSVRPVENASDIEGLNLRVTQVPVLIDYFEALGARVTPLPITETLTSLQQGLVDGQENGVNLTASFGFGDAQEYMTITNHAYSAVGFVINEQAFEGLSEADRQVVQDAATEAAAFEVEQNIQDVETNRQKLEDGGIVFSELTPEAAGVLREQAERVWADSAGNFDPEIMEQIQTTLGAQ</sequence>
<evidence type="ECO:0000313" key="6">
    <source>
        <dbReference type="Proteomes" id="UP000254978"/>
    </source>
</evidence>
<dbReference type="Gene3D" id="3.40.190.170">
    <property type="entry name" value="Bacterial extracellular solute-binding protein, family 7"/>
    <property type="match status" value="1"/>
</dbReference>
<evidence type="ECO:0000256" key="4">
    <source>
        <dbReference type="SAM" id="SignalP"/>
    </source>
</evidence>
<accession>A0A378TR66</accession>
<evidence type="ECO:0000256" key="3">
    <source>
        <dbReference type="ARBA" id="ARBA00022729"/>
    </source>
</evidence>
<feature type="chain" id="PRO_5038354570" evidence="4">
    <location>
        <begin position="22"/>
        <end position="337"/>
    </location>
</feature>
<proteinExistence type="inferred from homology"/>
<dbReference type="NCBIfam" id="TIGR00787">
    <property type="entry name" value="dctP"/>
    <property type="match status" value="1"/>
</dbReference>
<dbReference type="InterPro" id="IPR018389">
    <property type="entry name" value="DctP_fam"/>
</dbReference>
<dbReference type="AlphaFoldDB" id="A0A378TR66"/>
<dbReference type="CDD" id="cd13603">
    <property type="entry name" value="PBP2_TRAP_Siap_TeaA_like"/>
    <property type="match status" value="1"/>
</dbReference>
<name>A0A378TR66_9MYCO</name>
<dbReference type="InterPro" id="IPR004682">
    <property type="entry name" value="TRAP_DctP"/>
</dbReference>
<dbReference type="GO" id="GO:0030288">
    <property type="term" value="C:outer membrane-bounded periplasmic space"/>
    <property type="evidence" value="ECO:0007669"/>
    <property type="project" value="InterPro"/>
</dbReference>
<dbReference type="Proteomes" id="UP000254978">
    <property type="component" value="Unassembled WGS sequence"/>
</dbReference>
<dbReference type="NCBIfam" id="NF037995">
    <property type="entry name" value="TRAP_S1"/>
    <property type="match status" value="1"/>
</dbReference>
<dbReference type="RefSeq" id="WP_163908431.1">
    <property type="nucleotide sequence ID" value="NZ_AP022600.1"/>
</dbReference>
<protein>
    <submittedName>
        <fullName evidence="5">TRAP dicarboxylate transporter subunit DctP</fullName>
    </submittedName>
</protein>
<comment type="similarity">
    <text evidence="1">Belongs to the bacterial solute-binding protein 7 family.</text>
</comment>
<dbReference type="GO" id="GO:0055085">
    <property type="term" value="P:transmembrane transport"/>
    <property type="evidence" value="ECO:0007669"/>
    <property type="project" value="InterPro"/>
</dbReference>
<dbReference type="InterPro" id="IPR038404">
    <property type="entry name" value="TRAP_DctP_sf"/>
</dbReference>
<dbReference type="EMBL" id="UGQT01000001">
    <property type="protein sequence ID" value="STZ62136.1"/>
    <property type="molecule type" value="Genomic_DNA"/>
</dbReference>
<reference evidence="5 6" key="1">
    <citation type="submission" date="2018-06" db="EMBL/GenBank/DDBJ databases">
        <authorList>
            <consortium name="Pathogen Informatics"/>
            <person name="Doyle S."/>
        </authorList>
    </citation>
    <scope>NUCLEOTIDE SEQUENCE [LARGE SCALE GENOMIC DNA]</scope>
    <source>
        <strain evidence="5 6">NCTC10821</strain>
    </source>
</reference>
<keyword evidence="3 4" id="KW-0732">Signal</keyword>
<dbReference type="PIRSF" id="PIRSF006470">
    <property type="entry name" value="DctB"/>
    <property type="match status" value="1"/>
</dbReference>
<keyword evidence="2" id="KW-0813">Transport</keyword>
<gene>
    <name evidence="5" type="ORF">NCTC10821_05700</name>
</gene>
<dbReference type="PANTHER" id="PTHR33376:SF7">
    <property type="entry name" value="C4-DICARBOXYLATE-BINDING PROTEIN DCTB"/>
    <property type="match status" value="1"/>
</dbReference>
<organism evidence="5 6">
    <name type="scientific">Mycolicibacterium tokaiense</name>
    <dbReference type="NCBI Taxonomy" id="39695"/>
    <lineage>
        <taxon>Bacteria</taxon>
        <taxon>Bacillati</taxon>
        <taxon>Actinomycetota</taxon>
        <taxon>Actinomycetes</taxon>
        <taxon>Mycobacteriales</taxon>
        <taxon>Mycobacteriaceae</taxon>
        <taxon>Mycolicibacterium</taxon>
    </lineage>
</organism>
<keyword evidence="6" id="KW-1185">Reference proteome</keyword>
<feature type="signal peptide" evidence="4">
    <location>
        <begin position="1"/>
        <end position="21"/>
    </location>
</feature>